<sequence>MTMGIARINPPALFDSTQNHHSQVTVVEAGRLAFCSGQVAWRPGGLDVPARLADQAEVVVGHLRTCLDAVGADTPDIVMLRVYVVDLTPERVGEVMPHLRSFLGAAQPSLTGIGVQALAGPDLQIEIEMVVQVPS</sequence>
<dbReference type="Pfam" id="PF01042">
    <property type="entry name" value="Ribonuc_L-PSP"/>
    <property type="match status" value="1"/>
</dbReference>
<dbReference type="SUPFAM" id="SSF55298">
    <property type="entry name" value="YjgF-like"/>
    <property type="match status" value="1"/>
</dbReference>
<accession>A0ABV7KWP4</accession>
<dbReference type="GO" id="GO:0016787">
    <property type="term" value="F:hydrolase activity"/>
    <property type="evidence" value="ECO:0007669"/>
    <property type="project" value="UniProtKB-KW"/>
</dbReference>
<evidence type="ECO:0000313" key="3">
    <source>
        <dbReference type="Proteomes" id="UP001595528"/>
    </source>
</evidence>
<dbReference type="Gene3D" id="3.30.1330.40">
    <property type="entry name" value="RutC-like"/>
    <property type="match status" value="1"/>
</dbReference>
<comment type="caution">
    <text evidence="2">The sequence shown here is derived from an EMBL/GenBank/DDBJ whole genome shotgun (WGS) entry which is preliminary data.</text>
</comment>
<protein>
    <submittedName>
        <fullName evidence="2">RidA family protein</fullName>
        <ecNumber evidence="2">3.5.-.-</ecNumber>
    </submittedName>
</protein>
<dbReference type="EC" id="3.5.-.-" evidence="2"/>
<dbReference type="PANTHER" id="PTHR11803:SF58">
    <property type="entry name" value="PROTEIN HMF1-RELATED"/>
    <property type="match status" value="1"/>
</dbReference>
<name>A0ABV7KWP4_9PROT</name>
<organism evidence="2 3">
    <name type="scientific">Marinibaculum pumilum</name>
    <dbReference type="NCBI Taxonomy" id="1766165"/>
    <lineage>
        <taxon>Bacteria</taxon>
        <taxon>Pseudomonadati</taxon>
        <taxon>Pseudomonadota</taxon>
        <taxon>Alphaproteobacteria</taxon>
        <taxon>Rhodospirillales</taxon>
        <taxon>Rhodospirillaceae</taxon>
        <taxon>Marinibaculum</taxon>
    </lineage>
</organism>
<dbReference type="EMBL" id="JBHRTR010000015">
    <property type="protein sequence ID" value="MFC3226759.1"/>
    <property type="molecule type" value="Genomic_DNA"/>
</dbReference>
<dbReference type="InterPro" id="IPR006175">
    <property type="entry name" value="YjgF/YER057c/UK114"/>
</dbReference>
<evidence type="ECO:0000313" key="2">
    <source>
        <dbReference type="EMBL" id="MFC3226759.1"/>
    </source>
</evidence>
<keyword evidence="3" id="KW-1185">Reference proteome</keyword>
<comment type="similarity">
    <text evidence="1">Belongs to the RutC family.</text>
</comment>
<reference evidence="3" key="1">
    <citation type="journal article" date="2019" name="Int. J. Syst. Evol. Microbiol.">
        <title>The Global Catalogue of Microorganisms (GCM) 10K type strain sequencing project: providing services to taxonomists for standard genome sequencing and annotation.</title>
        <authorList>
            <consortium name="The Broad Institute Genomics Platform"/>
            <consortium name="The Broad Institute Genome Sequencing Center for Infectious Disease"/>
            <person name="Wu L."/>
            <person name="Ma J."/>
        </authorList>
    </citation>
    <scope>NUCLEOTIDE SEQUENCE [LARGE SCALE GENOMIC DNA]</scope>
    <source>
        <strain evidence="3">KCTC 42964</strain>
    </source>
</reference>
<dbReference type="PANTHER" id="PTHR11803">
    <property type="entry name" value="2-IMINOBUTANOATE/2-IMINOPROPANOATE DEAMINASE RIDA"/>
    <property type="match status" value="1"/>
</dbReference>
<proteinExistence type="inferred from homology"/>
<gene>
    <name evidence="2" type="ORF">ACFOGJ_05925</name>
</gene>
<dbReference type="RefSeq" id="WP_379898881.1">
    <property type="nucleotide sequence ID" value="NZ_JBHRTR010000015.1"/>
</dbReference>
<dbReference type="InterPro" id="IPR035959">
    <property type="entry name" value="RutC-like_sf"/>
</dbReference>
<dbReference type="Proteomes" id="UP001595528">
    <property type="component" value="Unassembled WGS sequence"/>
</dbReference>
<keyword evidence="2" id="KW-0378">Hydrolase</keyword>
<dbReference type="CDD" id="cd00448">
    <property type="entry name" value="YjgF_YER057c_UK114_family"/>
    <property type="match status" value="1"/>
</dbReference>
<evidence type="ECO:0000256" key="1">
    <source>
        <dbReference type="ARBA" id="ARBA00010552"/>
    </source>
</evidence>